<feature type="region of interest" description="Disordered" evidence="1">
    <location>
        <begin position="90"/>
        <end position="123"/>
    </location>
</feature>
<evidence type="ECO:0000313" key="2">
    <source>
        <dbReference type="EMBL" id="GGQ19926.1"/>
    </source>
</evidence>
<comment type="caution">
    <text evidence="2">The sequence shown here is derived from an EMBL/GenBank/DDBJ whole genome shotgun (WGS) entry which is preliminary data.</text>
</comment>
<gene>
    <name evidence="2" type="ORF">GCM10010249_43350</name>
</gene>
<proteinExistence type="predicted"/>
<feature type="region of interest" description="Disordered" evidence="1">
    <location>
        <begin position="1"/>
        <end position="27"/>
    </location>
</feature>
<name>A0A918B541_9ACTN</name>
<evidence type="ECO:0000313" key="3">
    <source>
        <dbReference type="Proteomes" id="UP000654123"/>
    </source>
</evidence>
<dbReference type="RefSeq" id="WP_229840651.1">
    <property type="nucleotide sequence ID" value="NZ_BMSV01000008.1"/>
</dbReference>
<organism evidence="2 3">
    <name type="scientific">Streptomyces roseolilacinus</name>
    <dbReference type="NCBI Taxonomy" id="66904"/>
    <lineage>
        <taxon>Bacteria</taxon>
        <taxon>Bacillati</taxon>
        <taxon>Actinomycetota</taxon>
        <taxon>Actinomycetes</taxon>
        <taxon>Kitasatosporales</taxon>
        <taxon>Streptomycetaceae</taxon>
        <taxon>Streptomyces</taxon>
    </lineage>
</organism>
<dbReference type="EMBL" id="BMSV01000008">
    <property type="protein sequence ID" value="GGQ19926.1"/>
    <property type="molecule type" value="Genomic_DNA"/>
</dbReference>
<keyword evidence="3" id="KW-1185">Reference proteome</keyword>
<dbReference type="Proteomes" id="UP000654123">
    <property type="component" value="Unassembled WGS sequence"/>
</dbReference>
<reference evidence="2" key="1">
    <citation type="journal article" date="2014" name="Int. J. Syst. Evol. Microbiol.">
        <title>Complete genome sequence of Corynebacterium casei LMG S-19264T (=DSM 44701T), isolated from a smear-ripened cheese.</title>
        <authorList>
            <consortium name="US DOE Joint Genome Institute (JGI-PGF)"/>
            <person name="Walter F."/>
            <person name="Albersmeier A."/>
            <person name="Kalinowski J."/>
            <person name="Ruckert C."/>
        </authorList>
    </citation>
    <scope>NUCLEOTIDE SEQUENCE</scope>
    <source>
        <strain evidence="2">JCM 4335</strain>
    </source>
</reference>
<reference evidence="2" key="2">
    <citation type="submission" date="2020-09" db="EMBL/GenBank/DDBJ databases">
        <authorList>
            <person name="Sun Q."/>
            <person name="Ohkuma M."/>
        </authorList>
    </citation>
    <scope>NUCLEOTIDE SEQUENCE</scope>
    <source>
        <strain evidence="2">JCM 4335</strain>
    </source>
</reference>
<dbReference type="AlphaFoldDB" id="A0A918B541"/>
<protein>
    <submittedName>
        <fullName evidence="2">Uncharacterized protein</fullName>
    </submittedName>
</protein>
<accession>A0A918B541</accession>
<evidence type="ECO:0000256" key="1">
    <source>
        <dbReference type="SAM" id="MobiDB-lite"/>
    </source>
</evidence>
<feature type="compositionally biased region" description="Basic and acidic residues" evidence="1">
    <location>
        <begin position="111"/>
        <end position="123"/>
    </location>
</feature>
<sequence length="123" mass="13059">MVRDPTAAQPGPDPEPDGLMDSAAPEEFRGALPTVERLAAPRGTAAERVHARIGDIATGNVGAPTRLPTAAHRLPTALIGREYRHDQWISEVRAENPGHPLPDGPASDLLSHVDGHLGRDPYA</sequence>